<feature type="transmembrane region" description="Helical" evidence="1">
    <location>
        <begin position="12"/>
        <end position="30"/>
    </location>
</feature>
<dbReference type="AlphaFoldDB" id="A0A0E9PZ69"/>
<reference evidence="2" key="1">
    <citation type="submission" date="2014-11" db="EMBL/GenBank/DDBJ databases">
        <authorList>
            <person name="Amaro Gonzalez C."/>
        </authorList>
    </citation>
    <scope>NUCLEOTIDE SEQUENCE</scope>
</reference>
<evidence type="ECO:0000256" key="1">
    <source>
        <dbReference type="SAM" id="Phobius"/>
    </source>
</evidence>
<protein>
    <submittedName>
        <fullName evidence="2">Uncharacterized protein</fullName>
    </submittedName>
</protein>
<sequence length="38" mass="4330">MFLSPHVSEMQALLVLSVNITIHSFWAKMLKGDKVTRT</sequence>
<reference evidence="2" key="2">
    <citation type="journal article" date="2015" name="Fish Shellfish Immunol.">
        <title>Early steps in the European eel (Anguilla anguilla)-Vibrio vulnificus interaction in the gills: Role of the RtxA13 toxin.</title>
        <authorList>
            <person name="Callol A."/>
            <person name="Pajuelo D."/>
            <person name="Ebbesson L."/>
            <person name="Teles M."/>
            <person name="MacKenzie S."/>
            <person name="Amaro C."/>
        </authorList>
    </citation>
    <scope>NUCLEOTIDE SEQUENCE</scope>
</reference>
<accession>A0A0E9PZ69</accession>
<proteinExistence type="predicted"/>
<dbReference type="EMBL" id="GBXM01099217">
    <property type="protein sequence ID" value="JAH09360.1"/>
    <property type="molecule type" value="Transcribed_RNA"/>
</dbReference>
<keyword evidence="1" id="KW-0472">Membrane</keyword>
<evidence type="ECO:0000313" key="2">
    <source>
        <dbReference type="EMBL" id="JAH09360.1"/>
    </source>
</evidence>
<keyword evidence="1" id="KW-1133">Transmembrane helix</keyword>
<organism evidence="2">
    <name type="scientific">Anguilla anguilla</name>
    <name type="common">European freshwater eel</name>
    <name type="synonym">Muraena anguilla</name>
    <dbReference type="NCBI Taxonomy" id="7936"/>
    <lineage>
        <taxon>Eukaryota</taxon>
        <taxon>Metazoa</taxon>
        <taxon>Chordata</taxon>
        <taxon>Craniata</taxon>
        <taxon>Vertebrata</taxon>
        <taxon>Euteleostomi</taxon>
        <taxon>Actinopterygii</taxon>
        <taxon>Neopterygii</taxon>
        <taxon>Teleostei</taxon>
        <taxon>Anguilliformes</taxon>
        <taxon>Anguillidae</taxon>
        <taxon>Anguilla</taxon>
    </lineage>
</organism>
<name>A0A0E9PZ69_ANGAN</name>
<keyword evidence="1" id="KW-0812">Transmembrane</keyword>